<dbReference type="Proteomes" id="UP001634007">
    <property type="component" value="Unassembled WGS sequence"/>
</dbReference>
<dbReference type="PROSITE" id="PS50066">
    <property type="entry name" value="MADS_BOX_2"/>
    <property type="match status" value="2"/>
</dbReference>
<evidence type="ECO:0000256" key="5">
    <source>
        <dbReference type="ARBA" id="ARBA00023242"/>
    </source>
</evidence>
<dbReference type="EMBL" id="JBJKBG010000002">
    <property type="protein sequence ID" value="KAL3748641.1"/>
    <property type="molecule type" value="Genomic_DNA"/>
</dbReference>
<evidence type="ECO:0000256" key="4">
    <source>
        <dbReference type="ARBA" id="ARBA00023163"/>
    </source>
</evidence>
<evidence type="ECO:0000259" key="6">
    <source>
        <dbReference type="PROSITE" id="PS50066"/>
    </source>
</evidence>
<reference evidence="7 8" key="1">
    <citation type="submission" date="2024-11" db="EMBL/GenBank/DDBJ databases">
        <title>Chromosome-level genome assembly of Eucalyptus globulus Labill. provides insights into its genome evolution.</title>
        <authorList>
            <person name="Li X."/>
        </authorList>
    </citation>
    <scope>NUCLEOTIDE SEQUENCE [LARGE SCALE GENOMIC DNA]</scope>
    <source>
        <strain evidence="7">CL2024</strain>
        <tissue evidence="7">Fresh tender leaves</tissue>
    </source>
</reference>
<protein>
    <recommendedName>
        <fullName evidence="6">MADS-box domain-containing protein</fullName>
    </recommendedName>
</protein>
<evidence type="ECO:0000256" key="3">
    <source>
        <dbReference type="ARBA" id="ARBA00023125"/>
    </source>
</evidence>
<dbReference type="GO" id="GO:0003677">
    <property type="term" value="F:DNA binding"/>
    <property type="evidence" value="ECO:0007669"/>
    <property type="project" value="UniProtKB-KW"/>
</dbReference>
<evidence type="ECO:0000313" key="8">
    <source>
        <dbReference type="Proteomes" id="UP001634007"/>
    </source>
</evidence>
<name>A0ABD3LFH0_EUCGL</name>
<gene>
    <name evidence="7" type="ORF">ACJRO7_009816</name>
</gene>
<sequence>MHDRNWCSNTFSKRHRCIITKASELSEFTHAPVAVIMFSPGGKLKAFESPSMEQVFSTYLCHKYGVKPPMSAEAERECESCLTKEGCASWIINFLDAVVRLLKKFVEDDPSFLQPVRSLSRRNMQTGPSLDRKRCSNKFSSRSNCLLKKASELSKDTGTPVAVITFSPAGNLKSFGWPSIEEVFSTYLCHEYGMKPPMSAEVERECESCLTKEDCASLVMTYLEAVIRLLRKLKDFEVHEIFPLIDDFRAIAPEAHYNIFVRPDHVVDRSDSAADGESSGVDSDSTGFNIHEYLNLPDGDFLPTLP</sequence>
<comment type="subcellular location">
    <subcellularLocation>
        <location evidence="1">Nucleus</location>
    </subcellularLocation>
</comment>
<dbReference type="GO" id="GO:0045893">
    <property type="term" value="P:positive regulation of DNA-templated transcription"/>
    <property type="evidence" value="ECO:0007669"/>
    <property type="project" value="UniProtKB-ARBA"/>
</dbReference>
<keyword evidence="8" id="KW-1185">Reference proteome</keyword>
<dbReference type="SUPFAM" id="SSF55455">
    <property type="entry name" value="SRF-like"/>
    <property type="match status" value="2"/>
</dbReference>
<dbReference type="GO" id="GO:0005634">
    <property type="term" value="C:nucleus"/>
    <property type="evidence" value="ECO:0007669"/>
    <property type="project" value="UniProtKB-SubCell"/>
</dbReference>
<keyword evidence="5" id="KW-0539">Nucleus</keyword>
<dbReference type="PANTHER" id="PTHR11945">
    <property type="entry name" value="MADS BOX PROTEIN"/>
    <property type="match status" value="1"/>
</dbReference>
<evidence type="ECO:0000256" key="2">
    <source>
        <dbReference type="ARBA" id="ARBA00023015"/>
    </source>
</evidence>
<keyword evidence="3" id="KW-0238">DNA-binding</keyword>
<evidence type="ECO:0000313" key="7">
    <source>
        <dbReference type="EMBL" id="KAL3748641.1"/>
    </source>
</evidence>
<dbReference type="InterPro" id="IPR002100">
    <property type="entry name" value="TF_MADSbox"/>
</dbReference>
<proteinExistence type="predicted"/>
<feature type="domain" description="MADS-box" evidence="6">
    <location>
        <begin position="119"/>
        <end position="179"/>
    </location>
</feature>
<dbReference type="AlphaFoldDB" id="A0ABD3LFH0"/>
<dbReference type="InterPro" id="IPR036879">
    <property type="entry name" value="TF_MADSbox_sf"/>
</dbReference>
<keyword evidence="2" id="KW-0805">Transcription regulation</keyword>
<comment type="caution">
    <text evidence="7">The sequence shown here is derived from an EMBL/GenBank/DDBJ whole genome shotgun (WGS) entry which is preliminary data.</text>
</comment>
<dbReference type="SMART" id="SM00432">
    <property type="entry name" value="MADS"/>
    <property type="match status" value="2"/>
</dbReference>
<dbReference type="Gene3D" id="3.40.1810.10">
    <property type="entry name" value="Transcription factor, MADS-box"/>
    <property type="match status" value="2"/>
</dbReference>
<feature type="domain" description="MADS-box" evidence="6">
    <location>
        <begin position="1"/>
        <end position="51"/>
    </location>
</feature>
<evidence type="ECO:0000256" key="1">
    <source>
        <dbReference type="ARBA" id="ARBA00004123"/>
    </source>
</evidence>
<keyword evidence="4" id="KW-0804">Transcription</keyword>
<dbReference type="PANTHER" id="PTHR11945:SF534">
    <property type="entry name" value="MYOCYTE-SPECIFIC ENHANCER FACTOR 2"/>
    <property type="match status" value="1"/>
</dbReference>
<accession>A0ABD3LFH0</accession>
<dbReference type="Pfam" id="PF00319">
    <property type="entry name" value="SRF-TF"/>
    <property type="match status" value="2"/>
</dbReference>
<organism evidence="7 8">
    <name type="scientific">Eucalyptus globulus</name>
    <name type="common">Tasmanian blue gum</name>
    <dbReference type="NCBI Taxonomy" id="34317"/>
    <lineage>
        <taxon>Eukaryota</taxon>
        <taxon>Viridiplantae</taxon>
        <taxon>Streptophyta</taxon>
        <taxon>Embryophyta</taxon>
        <taxon>Tracheophyta</taxon>
        <taxon>Spermatophyta</taxon>
        <taxon>Magnoliopsida</taxon>
        <taxon>eudicotyledons</taxon>
        <taxon>Gunneridae</taxon>
        <taxon>Pentapetalae</taxon>
        <taxon>rosids</taxon>
        <taxon>malvids</taxon>
        <taxon>Myrtales</taxon>
        <taxon>Myrtaceae</taxon>
        <taxon>Myrtoideae</taxon>
        <taxon>Eucalypteae</taxon>
        <taxon>Eucalyptus</taxon>
    </lineage>
</organism>